<evidence type="ECO:0000256" key="2">
    <source>
        <dbReference type="ARBA" id="ARBA00022729"/>
    </source>
</evidence>
<keyword evidence="2" id="KW-0732">Signal</keyword>
<comment type="caution">
    <text evidence="5">The sequence shown here is derived from an EMBL/GenBank/DDBJ whole genome shotgun (WGS) entry which is preliminary data.</text>
</comment>
<dbReference type="AlphaFoldDB" id="A0A0F8WBQ4"/>
<dbReference type="EMBL" id="LAZR01066214">
    <property type="protein sequence ID" value="KKK54018.1"/>
    <property type="molecule type" value="Genomic_DNA"/>
</dbReference>
<dbReference type="PROSITE" id="PS51007">
    <property type="entry name" value="CYTC"/>
    <property type="match status" value="1"/>
</dbReference>
<dbReference type="GO" id="GO:0020037">
    <property type="term" value="F:heme binding"/>
    <property type="evidence" value="ECO:0007669"/>
    <property type="project" value="InterPro"/>
</dbReference>
<evidence type="ECO:0000256" key="1">
    <source>
        <dbReference type="ARBA" id="ARBA00022723"/>
    </source>
</evidence>
<dbReference type="SUPFAM" id="SSF48695">
    <property type="entry name" value="Multiheme cytochromes"/>
    <property type="match status" value="2"/>
</dbReference>
<reference evidence="5" key="1">
    <citation type="journal article" date="2015" name="Nature">
        <title>Complex archaea that bridge the gap between prokaryotes and eukaryotes.</title>
        <authorList>
            <person name="Spang A."/>
            <person name="Saw J.H."/>
            <person name="Jorgensen S.L."/>
            <person name="Zaremba-Niedzwiedzka K."/>
            <person name="Martijn J."/>
            <person name="Lind A.E."/>
            <person name="van Eijk R."/>
            <person name="Schleper C."/>
            <person name="Guy L."/>
            <person name="Ettema T.J."/>
        </authorList>
    </citation>
    <scope>NUCLEOTIDE SEQUENCE</scope>
</reference>
<organism evidence="5">
    <name type="scientific">marine sediment metagenome</name>
    <dbReference type="NCBI Taxonomy" id="412755"/>
    <lineage>
        <taxon>unclassified sequences</taxon>
        <taxon>metagenomes</taxon>
        <taxon>ecological metagenomes</taxon>
    </lineage>
</organism>
<feature type="domain" description="Cytochrome c" evidence="4">
    <location>
        <begin position="24"/>
        <end position="153"/>
    </location>
</feature>
<keyword evidence="3" id="KW-0408">Iron</keyword>
<dbReference type="InterPro" id="IPR009056">
    <property type="entry name" value="Cyt_c-like_dom"/>
</dbReference>
<name>A0A0F8WBQ4_9ZZZZ</name>
<keyword evidence="1" id="KW-0479">Metal-binding</keyword>
<sequence length="347" mass="37799">PYSDVQCRTCHDAHNPSKLLKEAGTNSYGEAASAQYMTCTNCHMDQGMIHGVTSDHSWGPQGLGNFDASEIIYDTHFDINSTEGIEGYILDPSNPDVCIECHNVHSADITINEQWARSGHGGYILDIKERAFLNTSDADPAVAKANAYNILNGTDQYGAQRDDDTDEFYTPAWVHYDFKNRSNGGCIRCKTATGYREFANDPVGFDAAATYYVNSTSPGKFFATGSQKELLYCWACHTSSSGALRDPLDVAGVSFLNVIGSDYTNPAGRIANVPDAGGSNVCMACHSGRETGDNIKANFTDATIVGNNFGEFSPHYLSAGGMLYRLTGYEYQASGDYDNDSWFAHNR</sequence>
<evidence type="ECO:0000313" key="5">
    <source>
        <dbReference type="EMBL" id="KKK54018.1"/>
    </source>
</evidence>
<feature type="non-terminal residue" evidence="5">
    <location>
        <position position="1"/>
    </location>
</feature>
<feature type="non-terminal residue" evidence="5">
    <location>
        <position position="347"/>
    </location>
</feature>
<evidence type="ECO:0000256" key="3">
    <source>
        <dbReference type="ARBA" id="ARBA00023004"/>
    </source>
</evidence>
<dbReference type="InterPro" id="IPR051829">
    <property type="entry name" value="Multiheme_Cytochr_ET"/>
</dbReference>
<gene>
    <name evidence="5" type="ORF">LCGC14_3088960</name>
</gene>
<proteinExistence type="predicted"/>
<evidence type="ECO:0000259" key="4">
    <source>
        <dbReference type="PROSITE" id="PS51007"/>
    </source>
</evidence>
<dbReference type="PANTHER" id="PTHR35038">
    <property type="entry name" value="DISSIMILATORY SULFITE REDUCTASE SIRA"/>
    <property type="match status" value="1"/>
</dbReference>
<dbReference type="GO" id="GO:0016491">
    <property type="term" value="F:oxidoreductase activity"/>
    <property type="evidence" value="ECO:0007669"/>
    <property type="project" value="TreeGrafter"/>
</dbReference>
<accession>A0A0F8WBQ4</accession>
<dbReference type="InterPro" id="IPR036280">
    <property type="entry name" value="Multihaem_cyt_sf"/>
</dbReference>
<dbReference type="GO" id="GO:0046872">
    <property type="term" value="F:metal ion binding"/>
    <property type="evidence" value="ECO:0007669"/>
    <property type="project" value="UniProtKB-KW"/>
</dbReference>
<dbReference type="Gene3D" id="1.10.1130.10">
    <property type="entry name" value="Flavocytochrome C3, Chain A"/>
    <property type="match status" value="1"/>
</dbReference>
<protein>
    <recommendedName>
        <fullName evidence="4">Cytochrome c domain-containing protein</fullName>
    </recommendedName>
</protein>
<dbReference type="GO" id="GO:0009055">
    <property type="term" value="F:electron transfer activity"/>
    <property type="evidence" value="ECO:0007669"/>
    <property type="project" value="InterPro"/>
</dbReference>
<dbReference type="PANTHER" id="PTHR35038:SF8">
    <property type="entry name" value="C-TYPE POLYHEME CYTOCHROME OMCC"/>
    <property type="match status" value="1"/>
</dbReference>